<organism evidence="1">
    <name type="scientific">marine metagenome</name>
    <dbReference type="NCBI Taxonomy" id="408172"/>
    <lineage>
        <taxon>unclassified sequences</taxon>
        <taxon>metagenomes</taxon>
        <taxon>ecological metagenomes</taxon>
    </lineage>
</organism>
<dbReference type="InterPro" id="IPR012668">
    <property type="entry name" value="CHP02466"/>
</dbReference>
<evidence type="ECO:0008006" key="2">
    <source>
        <dbReference type="Google" id="ProtNLM"/>
    </source>
</evidence>
<dbReference type="Pfam" id="PF13759">
    <property type="entry name" value="2OG-FeII_Oxy_5"/>
    <property type="match status" value="1"/>
</dbReference>
<proteinExistence type="predicted"/>
<dbReference type="EMBL" id="UINC01006562">
    <property type="protein sequence ID" value="SVA28274.1"/>
    <property type="molecule type" value="Genomic_DNA"/>
</dbReference>
<sequence length="223" mass="25599">MGDNECTFGIEGNLRGTPAMDRLWEYISKAKSESKMHKDLAGNISKSLLLDDTDDWFLDNVLISLIKEYKDEYPSRFESQSLTLSGSDTNVFSGNENAPFAISTMWVNFQKQHEFNPVHHHTGVFSFNIFMKIPYDWKEQYELPHVEASNSPAAGNFEFLYTDALGKINGYVYRLDPTCEGLILLFPAEMRHVVYPFYETEETRITISGNIVYGIVEVEVHRN</sequence>
<gene>
    <name evidence="1" type="ORF">METZ01_LOCUS81128</name>
</gene>
<dbReference type="AlphaFoldDB" id="A0A381UJZ1"/>
<name>A0A381UJZ1_9ZZZZ</name>
<accession>A0A381UJZ1</accession>
<protein>
    <recommendedName>
        <fullName evidence="2">Prolyl 4-hydroxylase alpha subunit Fe(2+) 2OG dioxygenase domain-containing protein</fullName>
    </recommendedName>
</protein>
<reference evidence="1" key="1">
    <citation type="submission" date="2018-05" db="EMBL/GenBank/DDBJ databases">
        <authorList>
            <person name="Lanie J.A."/>
            <person name="Ng W.-L."/>
            <person name="Kazmierczak K.M."/>
            <person name="Andrzejewski T.M."/>
            <person name="Davidsen T.M."/>
            <person name="Wayne K.J."/>
            <person name="Tettelin H."/>
            <person name="Glass J.I."/>
            <person name="Rusch D."/>
            <person name="Podicherti R."/>
            <person name="Tsui H.-C.T."/>
            <person name="Winkler M.E."/>
        </authorList>
    </citation>
    <scope>NUCLEOTIDE SEQUENCE</scope>
</reference>
<dbReference type="Gene3D" id="2.60.120.620">
    <property type="entry name" value="q2cbj1_9rhob like domain"/>
    <property type="match status" value="1"/>
</dbReference>
<evidence type="ECO:0000313" key="1">
    <source>
        <dbReference type="EMBL" id="SVA28274.1"/>
    </source>
</evidence>